<dbReference type="AlphaFoldDB" id="A0A9N7ZEX1"/>
<keyword evidence="3" id="KW-1185">Reference proteome</keyword>
<evidence type="ECO:0000313" key="2">
    <source>
        <dbReference type="EMBL" id="CAB1460757.1"/>
    </source>
</evidence>
<organism evidence="2 3">
    <name type="scientific">Pleuronectes platessa</name>
    <name type="common">European plaice</name>
    <dbReference type="NCBI Taxonomy" id="8262"/>
    <lineage>
        <taxon>Eukaryota</taxon>
        <taxon>Metazoa</taxon>
        <taxon>Chordata</taxon>
        <taxon>Craniata</taxon>
        <taxon>Vertebrata</taxon>
        <taxon>Euteleostomi</taxon>
        <taxon>Actinopterygii</taxon>
        <taxon>Neopterygii</taxon>
        <taxon>Teleostei</taxon>
        <taxon>Neoteleostei</taxon>
        <taxon>Acanthomorphata</taxon>
        <taxon>Carangaria</taxon>
        <taxon>Pleuronectiformes</taxon>
        <taxon>Pleuronectoidei</taxon>
        <taxon>Pleuronectidae</taxon>
        <taxon>Pleuronectes</taxon>
    </lineage>
</organism>
<feature type="region of interest" description="Disordered" evidence="1">
    <location>
        <begin position="1"/>
        <end position="22"/>
    </location>
</feature>
<accession>A0A9N7ZEX1</accession>
<feature type="compositionally biased region" description="Low complexity" evidence="1">
    <location>
        <begin position="1"/>
        <end position="17"/>
    </location>
</feature>
<reference evidence="2" key="1">
    <citation type="submission" date="2020-03" db="EMBL/GenBank/DDBJ databases">
        <authorList>
            <person name="Weist P."/>
        </authorList>
    </citation>
    <scope>NUCLEOTIDE SEQUENCE</scope>
</reference>
<protein>
    <submittedName>
        <fullName evidence="2">Uncharacterized protein</fullName>
    </submittedName>
</protein>
<sequence>MSSFFESFSFSGPVSGSERVRARLGQEDSSCLPAVNVPSLSLLGEEEEEEDGGEEPSSLSLRPECLAVFKWRTRACFCLPRQIHCGGRLETKSSESVGAEHHYGNQHSGPGCGCSWISV</sequence>
<dbReference type="Proteomes" id="UP001153269">
    <property type="component" value="Unassembled WGS sequence"/>
</dbReference>
<name>A0A9N7ZEX1_PLEPL</name>
<evidence type="ECO:0000313" key="3">
    <source>
        <dbReference type="Proteomes" id="UP001153269"/>
    </source>
</evidence>
<evidence type="ECO:0000256" key="1">
    <source>
        <dbReference type="SAM" id="MobiDB-lite"/>
    </source>
</evidence>
<dbReference type="EMBL" id="CADEAL010004492">
    <property type="protein sequence ID" value="CAB1460757.1"/>
    <property type="molecule type" value="Genomic_DNA"/>
</dbReference>
<feature type="compositionally biased region" description="Acidic residues" evidence="1">
    <location>
        <begin position="44"/>
        <end position="54"/>
    </location>
</feature>
<comment type="caution">
    <text evidence="2">The sequence shown here is derived from an EMBL/GenBank/DDBJ whole genome shotgun (WGS) entry which is preliminary data.</text>
</comment>
<proteinExistence type="predicted"/>
<gene>
    <name evidence="2" type="ORF">PLEPLA_LOCUS48629</name>
</gene>
<feature type="region of interest" description="Disordered" evidence="1">
    <location>
        <begin position="38"/>
        <end position="59"/>
    </location>
</feature>